<keyword evidence="1" id="KW-0812">Transmembrane</keyword>
<name>A0A834SV34_9FABA</name>
<feature type="transmembrane region" description="Helical" evidence="1">
    <location>
        <begin position="382"/>
        <end position="406"/>
    </location>
</feature>
<dbReference type="InterPro" id="IPR004158">
    <property type="entry name" value="DUF247_pln"/>
</dbReference>
<evidence type="ECO:0000313" key="2">
    <source>
        <dbReference type="EMBL" id="KAF7804029.1"/>
    </source>
</evidence>
<keyword evidence="1" id="KW-0472">Membrane</keyword>
<organism evidence="2 3">
    <name type="scientific">Senna tora</name>
    <dbReference type="NCBI Taxonomy" id="362788"/>
    <lineage>
        <taxon>Eukaryota</taxon>
        <taxon>Viridiplantae</taxon>
        <taxon>Streptophyta</taxon>
        <taxon>Embryophyta</taxon>
        <taxon>Tracheophyta</taxon>
        <taxon>Spermatophyta</taxon>
        <taxon>Magnoliopsida</taxon>
        <taxon>eudicotyledons</taxon>
        <taxon>Gunneridae</taxon>
        <taxon>Pentapetalae</taxon>
        <taxon>rosids</taxon>
        <taxon>fabids</taxon>
        <taxon>Fabales</taxon>
        <taxon>Fabaceae</taxon>
        <taxon>Caesalpinioideae</taxon>
        <taxon>Cassia clade</taxon>
        <taxon>Senna</taxon>
    </lineage>
</organism>
<keyword evidence="1" id="KW-1133">Transmembrane helix</keyword>
<proteinExistence type="predicted"/>
<reference evidence="2" key="1">
    <citation type="submission" date="2020-09" db="EMBL/GenBank/DDBJ databases">
        <title>Genome-Enabled Discovery of Anthraquinone Biosynthesis in Senna tora.</title>
        <authorList>
            <person name="Kang S.-H."/>
            <person name="Pandey R.P."/>
            <person name="Lee C.-M."/>
            <person name="Sim J.-S."/>
            <person name="Jeong J.-T."/>
            <person name="Choi B.-S."/>
            <person name="Jung M."/>
            <person name="Ginzburg D."/>
            <person name="Zhao K."/>
            <person name="Won S.Y."/>
            <person name="Oh T.-J."/>
            <person name="Yu Y."/>
            <person name="Kim N.-H."/>
            <person name="Lee O.R."/>
            <person name="Lee T.-H."/>
            <person name="Bashyal P."/>
            <person name="Kim T.-S."/>
            <person name="Lee W.-H."/>
            <person name="Kawkins C."/>
            <person name="Kim C.-K."/>
            <person name="Kim J.S."/>
            <person name="Ahn B.O."/>
            <person name="Rhee S.Y."/>
            <person name="Sohng J.K."/>
        </authorList>
    </citation>
    <scope>NUCLEOTIDE SEQUENCE</scope>
    <source>
        <tissue evidence="2">Leaf</tissue>
    </source>
</reference>
<evidence type="ECO:0000313" key="3">
    <source>
        <dbReference type="Proteomes" id="UP000634136"/>
    </source>
</evidence>
<keyword evidence="3" id="KW-1185">Reference proteome</keyword>
<dbReference type="Proteomes" id="UP000634136">
    <property type="component" value="Unassembled WGS sequence"/>
</dbReference>
<dbReference type="PANTHER" id="PTHR31170">
    <property type="entry name" value="BNAC04G53230D PROTEIN"/>
    <property type="match status" value="1"/>
</dbReference>
<dbReference type="Pfam" id="PF03140">
    <property type="entry name" value="DUF247"/>
    <property type="match status" value="1"/>
</dbReference>
<dbReference type="PANTHER" id="PTHR31170:SF25">
    <property type="entry name" value="BNAA09G04570D PROTEIN"/>
    <property type="match status" value="1"/>
</dbReference>
<dbReference type="OrthoDB" id="1849062at2759"/>
<dbReference type="EMBL" id="JAAIUW010000013">
    <property type="protein sequence ID" value="KAF7804029.1"/>
    <property type="molecule type" value="Genomic_DNA"/>
</dbReference>
<protein>
    <submittedName>
        <fullName evidence="2">UPF0481 protein</fullName>
    </submittedName>
</protein>
<dbReference type="AlphaFoldDB" id="A0A834SV34"/>
<accession>A0A834SV34</accession>
<evidence type="ECO:0000256" key="1">
    <source>
        <dbReference type="SAM" id="Phobius"/>
    </source>
</evidence>
<comment type="caution">
    <text evidence="2">The sequence shown here is derived from an EMBL/GenBank/DDBJ whole genome shotgun (WGS) entry which is preliminary data.</text>
</comment>
<sequence length="409" mass="47176">MAPDWLAQLREVKQMSRSICPKIQRVAHHLRSRKHFVKLYSPRLVSFGPIHHGEPHLQLGEQYKLMWASTYLGGPNKIPEHLHQKIVEKINELKLLYSEDAIRHLDDENLARVLFMDGCALLQILDKFDLMNPEVLNVKVDQLVLVNQDMLLLENQLPFQLLKLLSPHNDNELTKMMVRFFNCHHLPSGDYDVVSLLPHPPHLLDQLRRIVLCDFQPQQNGNDNIITYRNIKELKAAGIRVKRCESKCPLNITFSTSFWFGGELRIPKIVVDDTIAPTYLNLIAYEMCPDFENKYEISSYLEFLDSLIDHPDDVMELRSAEVLHNGLGSDEEVAKLFNTISADLVPDTAIYACVRAQIEKHYANIYKTWYAQACYTYFSTPWTVIAVVAAFLALVLTFVQTWFAIFPAK</sequence>
<gene>
    <name evidence="2" type="ORF">G2W53_043140</name>
</gene>